<dbReference type="SMART" id="SM01130">
    <property type="entry name" value="DHDPS"/>
    <property type="match status" value="1"/>
</dbReference>
<evidence type="ECO:0000313" key="3">
    <source>
        <dbReference type="EMBL" id="KZZ95011.1"/>
    </source>
</evidence>
<dbReference type="OrthoDB" id="191315at2759"/>
<comment type="caution">
    <text evidence="3">The sequence shown here is derived from an EMBL/GenBank/DDBJ whole genome shotgun (WGS) entry which is preliminary data.</text>
</comment>
<sequence>MSTIVPFVPADGVWVPTTTFFSKPSDNESSSLATVDTESQIAQSIFLAKSGVAGLVLLGSTGEAIHLSRSERINVIKSVKDGLIKAGYPSFPIMAGVLVDGVEEARQWLVDSKEAGADYGLVLVPGYFGAATSQEGIVRWFEAVTKDSPLPIVLYNYPGVTNGVQVAPETYRKLAKLPNAVGVKMSHGVYTHHLQVSLDPEIDHSKFKVYSGLGQHSAGITLFNCSGVVDGLAAFYPKTCVRLSNLALDFAAGKNMAHESLKEMQKLQYAVCRGCEFIGKYGVIGMKEMGTRITGFGIAEVGRAPLLGSLSDAQWKEGMDVYLKYIEATEKEL</sequence>
<accession>A0A168BA10</accession>
<keyword evidence="1" id="KW-0456">Lyase</keyword>
<dbReference type="PRINTS" id="PR00146">
    <property type="entry name" value="DHPICSNTHASE"/>
</dbReference>
<dbReference type="Pfam" id="PF00701">
    <property type="entry name" value="DHDPS"/>
    <property type="match status" value="1"/>
</dbReference>
<dbReference type="VEuPathDB" id="FungiDB:AAP_01499"/>
<organism evidence="3 4">
    <name type="scientific">Ascosphaera apis ARSEF 7405</name>
    <dbReference type="NCBI Taxonomy" id="392613"/>
    <lineage>
        <taxon>Eukaryota</taxon>
        <taxon>Fungi</taxon>
        <taxon>Dikarya</taxon>
        <taxon>Ascomycota</taxon>
        <taxon>Pezizomycotina</taxon>
        <taxon>Eurotiomycetes</taxon>
        <taxon>Eurotiomycetidae</taxon>
        <taxon>Onygenales</taxon>
        <taxon>Ascosphaeraceae</taxon>
        <taxon>Ascosphaera</taxon>
    </lineage>
</organism>
<reference evidence="3 4" key="1">
    <citation type="journal article" date="2016" name="Genome Biol. Evol.">
        <title>Divergent and convergent evolution of fungal pathogenicity.</title>
        <authorList>
            <person name="Shang Y."/>
            <person name="Xiao G."/>
            <person name="Zheng P."/>
            <person name="Cen K."/>
            <person name="Zhan S."/>
            <person name="Wang C."/>
        </authorList>
    </citation>
    <scope>NUCLEOTIDE SEQUENCE [LARGE SCALE GENOMIC DNA]</scope>
    <source>
        <strain evidence="3 4">ARSEF 7405</strain>
    </source>
</reference>
<dbReference type="Gene3D" id="3.20.20.70">
    <property type="entry name" value="Aldolase class I"/>
    <property type="match status" value="1"/>
</dbReference>
<proteinExistence type="predicted"/>
<dbReference type="PROSITE" id="PS00665">
    <property type="entry name" value="DHDPS_1"/>
    <property type="match status" value="1"/>
</dbReference>
<dbReference type="InterPro" id="IPR020624">
    <property type="entry name" value="Schiff_base-form_aldolases_CS"/>
</dbReference>
<dbReference type="EMBL" id="AZGZ01000005">
    <property type="protein sequence ID" value="KZZ95011.1"/>
    <property type="molecule type" value="Genomic_DNA"/>
</dbReference>
<protein>
    <submittedName>
        <fullName evidence="3">Aldolase-type TIM barrel</fullName>
    </submittedName>
</protein>
<keyword evidence="2" id="KW-0704">Schiff base</keyword>
<dbReference type="CDD" id="cd00408">
    <property type="entry name" value="DHDPS-like"/>
    <property type="match status" value="1"/>
</dbReference>
<name>A0A168BA10_9EURO</name>
<evidence type="ECO:0000313" key="4">
    <source>
        <dbReference type="Proteomes" id="UP000242877"/>
    </source>
</evidence>
<dbReference type="AlphaFoldDB" id="A0A168BA10"/>
<dbReference type="InterPro" id="IPR013785">
    <property type="entry name" value="Aldolase_TIM"/>
</dbReference>
<dbReference type="SUPFAM" id="SSF51569">
    <property type="entry name" value="Aldolase"/>
    <property type="match status" value="1"/>
</dbReference>
<keyword evidence="4" id="KW-1185">Reference proteome</keyword>
<dbReference type="PANTHER" id="PTHR12128">
    <property type="entry name" value="DIHYDRODIPICOLINATE SYNTHASE"/>
    <property type="match status" value="1"/>
</dbReference>
<dbReference type="GO" id="GO:0008840">
    <property type="term" value="F:4-hydroxy-tetrahydrodipicolinate synthase activity"/>
    <property type="evidence" value="ECO:0007669"/>
    <property type="project" value="TreeGrafter"/>
</dbReference>
<dbReference type="InterPro" id="IPR002220">
    <property type="entry name" value="DapA-like"/>
</dbReference>
<dbReference type="PANTHER" id="PTHR12128:SF68">
    <property type="entry name" value="DIHYDRODIPICOLINATE SYNTHETASE"/>
    <property type="match status" value="1"/>
</dbReference>
<dbReference type="Proteomes" id="UP000242877">
    <property type="component" value="Unassembled WGS sequence"/>
</dbReference>
<evidence type="ECO:0000256" key="2">
    <source>
        <dbReference type="ARBA" id="ARBA00023270"/>
    </source>
</evidence>
<evidence type="ECO:0000256" key="1">
    <source>
        <dbReference type="ARBA" id="ARBA00023239"/>
    </source>
</evidence>
<gene>
    <name evidence="3" type="ORF">AAP_01499</name>
</gene>